<feature type="domain" description="HTH gntR-type" evidence="4">
    <location>
        <begin position="25"/>
        <end position="93"/>
    </location>
</feature>
<dbReference type="InterPro" id="IPR036388">
    <property type="entry name" value="WH-like_DNA-bd_sf"/>
</dbReference>
<accession>A0AAW5BZN2</accession>
<evidence type="ECO:0000256" key="3">
    <source>
        <dbReference type="ARBA" id="ARBA00023163"/>
    </source>
</evidence>
<dbReference type="InterPro" id="IPR033532">
    <property type="entry name" value="AraR_ligand_bind_dom"/>
</dbReference>
<proteinExistence type="predicted"/>
<dbReference type="Gene3D" id="3.40.50.2300">
    <property type="match status" value="2"/>
</dbReference>
<keyword evidence="3" id="KW-0804">Transcription</keyword>
<dbReference type="AlphaFoldDB" id="A0AAW5BZN2"/>
<dbReference type="InterPro" id="IPR046335">
    <property type="entry name" value="LacI/GalR-like_sensor"/>
</dbReference>
<keyword evidence="2" id="KW-0238">DNA-binding</keyword>
<keyword evidence="1" id="KW-0805">Transcription regulation</keyword>
<dbReference type="PANTHER" id="PTHR30146:SF150">
    <property type="entry name" value="ARABINOSE METABOLISM TRANSCRIPTIONAL REPRESSOR"/>
    <property type="match status" value="1"/>
</dbReference>
<dbReference type="CDD" id="cd07377">
    <property type="entry name" value="WHTH_GntR"/>
    <property type="match status" value="1"/>
</dbReference>
<sequence>MDAGMSGGPGINKKKDQGLLMGIQEPKYKTVYNWVVNHINSGELKAGDRLPSENELSARFGLSRQTIRHAIDLMEQQKLVTRIRGSGTYVGGEVRQGRRERYMNIAVISTYVDSYVFPTVLREIESVLSGKGYTTQIAFTGNRVVREQEILSNLIDKDIIDGLIVEPAKSALPNPNLHYYRELMKRQIPILFFNSNYPELGLPYVAMDDVRVGRKAVEYLVKAGHRRIGGIFKCDDGQGLLRYKGFMQGMQEAGLRVKDGNVVWIDSEDLVDMEYWQEYLFCRIGDCSALVCYNDEVAYILSGICKRRGIRIPDQLSLIGIDNSELSTLADVQITSLPYPMEELGRKAAENIVKIIGNPCFDGNHLFDSDVVERDSVKILGGGS</sequence>
<dbReference type="PROSITE" id="PS50949">
    <property type="entry name" value="HTH_GNTR"/>
    <property type="match status" value="1"/>
</dbReference>
<evidence type="ECO:0000256" key="2">
    <source>
        <dbReference type="ARBA" id="ARBA00023125"/>
    </source>
</evidence>
<dbReference type="PANTHER" id="PTHR30146">
    <property type="entry name" value="LACI-RELATED TRANSCRIPTIONAL REPRESSOR"/>
    <property type="match status" value="1"/>
</dbReference>
<name>A0AAW5BZN2_9FIRM</name>
<reference evidence="5" key="1">
    <citation type="submission" date="2022-01" db="EMBL/GenBank/DDBJ databases">
        <title>Collection of gut derived symbiotic bacterial strains cultured from healthy donors.</title>
        <authorList>
            <person name="Lin H."/>
            <person name="Kohout C."/>
            <person name="Waligurski E."/>
            <person name="Pamer E.G."/>
        </authorList>
    </citation>
    <scope>NUCLEOTIDE SEQUENCE</scope>
    <source>
        <strain evidence="5">DFI.6.55</strain>
    </source>
</reference>
<dbReference type="Proteomes" id="UP001299608">
    <property type="component" value="Unassembled WGS sequence"/>
</dbReference>
<evidence type="ECO:0000313" key="6">
    <source>
        <dbReference type="Proteomes" id="UP001299608"/>
    </source>
</evidence>
<dbReference type="InterPro" id="IPR036390">
    <property type="entry name" value="WH_DNA-bd_sf"/>
</dbReference>
<dbReference type="InterPro" id="IPR028082">
    <property type="entry name" value="Peripla_BP_I"/>
</dbReference>
<dbReference type="CDD" id="cd01541">
    <property type="entry name" value="PBP1_AraR"/>
    <property type="match status" value="1"/>
</dbReference>
<organism evidence="5 6">
    <name type="scientific">Enterocloster aldenensis</name>
    <dbReference type="NCBI Taxonomy" id="358742"/>
    <lineage>
        <taxon>Bacteria</taxon>
        <taxon>Bacillati</taxon>
        <taxon>Bacillota</taxon>
        <taxon>Clostridia</taxon>
        <taxon>Lachnospirales</taxon>
        <taxon>Lachnospiraceae</taxon>
        <taxon>Enterocloster</taxon>
    </lineage>
</organism>
<dbReference type="GO" id="GO:0003700">
    <property type="term" value="F:DNA-binding transcription factor activity"/>
    <property type="evidence" value="ECO:0007669"/>
    <property type="project" value="InterPro"/>
</dbReference>
<evidence type="ECO:0000256" key="1">
    <source>
        <dbReference type="ARBA" id="ARBA00023015"/>
    </source>
</evidence>
<dbReference type="InterPro" id="IPR000524">
    <property type="entry name" value="Tscrpt_reg_HTH_GntR"/>
</dbReference>
<evidence type="ECO:0000313" key="5">
    <source>
        <dbReference type="EMBL" id="MCG4745343.1"/>
    </source>
</evidence>
<dbReference type="Pfam" id="PF13377">
    <property type="entry name" value="Peripla_BP_3"/>
    <property type="match status" value="1"/>
</dbReference>
<evidence type="ECO:0000259" key="4">
    <source>
        <dbReference type="PROSITE" id="PS50949"/>
    </source>
</evidence>
<dbReference type="SMART" id="SM00345">
    <property type="entry name" value="HTH_GNTR"/>
    <property type="match status" value="1"/>
</dbReference>
<gene>
    <name evidence="5" type="ORF">L0N08_07975</name>
</gene>
<dbReference type="EMBL" id="JAKNGE010000008">
    <property type="protein sequence ID" value="MCG4745343.1"/>
    <property type="molecule type" value="Genomic_DNA"/>
</dbReference>
<dbReference type="SUPFAM" id="SSF46785">
    <property type="entry name" value="Winged helix' DNA-binding domain"/>
    <property type="match status" value="1"/>
</dbReference>
<comment type="caution">
    <text evidence="5">The sequence shown here is derived from an EMBL/GenBank/DDBJ whole genome shotgun (WGS) entry which is preliminary data.</text>
</comment>
<dbReference type="PRINTS" id="PR00035">
    <property type="entry name" value="HTHGNTR"/>
</dbReference>
<dbReference type="SUPFAM" id="SSF53822">
    <property type="entry name" value="Periplasmic binding protein-like I"/>
    <property type="match status" value="1"/>
</dbReference>
<protein>
    <submittedName>
        <fullName evidence="5">GntR family transcriptional regulator</fullName>
    </submittedName>
</protein>
<dbReference type="GO" id="GO:0000976">
    <property type="term" value="F:transcription cis-regulatory region binding"/>
    <property type="evidence" value="ECO:0007669"/>
    <property type="project" value="TreeGrafter"/>
</dbReference>
<dbReference type="Pfam" id="PF00392">
    <property type="entry name" value="GntR"/>
    <property type="match status" value="1"/>
</dbReference>
<dbReference type="Gene3D" id="1.10.10.10">
    <property type="entry name" value="Winged helix-like DNA-binding domain superfamily/Winged helix DNA-binding domain"/>
    <property type="match status" value="1"/>
</dbReference>